<dbReference type="KEGG" id="afg:AFULGI_00011050"/>
<dbReference type="InterPro" id="IPR051797">
    <property type="entry name" value="TrmB-like"/>
</dbReference>
<protein>
    <submittedName>
        <fullName evidence="2">Putative transcriptional regulator</fullName>
    </submittedName>
</protein>
<dbReference type="HOGENOM" id="CLU_072493_2_0_2"/>
<dbReference type="Gene3D" id="1.10.10.10">
    <property type="entry name" value="Winged helix-like DNA-binding domain superfamily/Winged helix DNA-binding domain"/>
    <property type="match status" value="1"/>
</dbReference>
<dbReference type="AlphaFoldDB" id="A0A075WJW8"/>
<dbReference type="GeneID" id="25399232"/>
<accession>A0A075WJW8</accession>
<dbReference type="PANTHER" id="PTHR34293:SF1">
    <property type="entry name" value="HTH-TYPE TRANSCRIPTIONAL REGULATOR TRMBL2"/>
    <property type="match status" value="1"/>
</dbReference>
<evidence type="ECO:0000313" key="2">
    <source>
        <dbReference type="EMBL" id="AIG97888.1"/>
    </source>
</evidence>
<reference evidence="2 3" key="1">
    <citation type="submission" date="2013-07" db="EMBL/GenBank/DDBJ databases">
        <title>Genome of Archaeoglobus fulgidus.</title>
        <authorList>
            <person name="Fiebig A."/>
            <person name="Birkeland N.-K."/>
        </authorList>
    </citation>
    <scope>NUCLEOTIDE SEQUENCE [LARGE SCALE GENOMIC DNA]</scope>
    <source>
        <strain evidence="2 3">DSM 8774</strain>
    </source>
</reference>
<dbReference type="InterPro" id="IPR002831">
    <property type="entry name" value="Tscrpt_reg_TrmB_N"/>
</dbReference>
<dbReference type="SUPFAM" id="SSF46785">
    <property type="entry name" value="Winged helix' DNA-binding domain"/>
    <property type="match status" value="1"/>
</dbReference>
<dbReference type="SMR" id="A0A075WJW8"/>
<dbReference type="EMBL" id="CP006577">
    <property type="protein sequence ID" value="AIG97888.1"/>
    <property type="molecule type" value="Genomic_DNA"/>
</dbReference>
<gene>
    <name evidence="2" type="ORF">AFULGI_00011050</name>
</gene>
<dbReference type="PANTHER" id="PTHR34293">
    <property type="entry name" value="HTH-TYPE TRANSCRIPTIONAL REGULATOR TRMBL2"/>
    <property type="match status" value="1"/>
</dbReference>
<dbReference type="InterPro" id="IPR036388">
    <property type="entry name" value="WH-like_DNA-bd_sf"/>
</dbReference>
<dbReference type="RefSeq" id="WP_010878509.1">
    <property type="nucleotide sequence ID" value="NZ_CP006577.1"/>
</dbReference>
<dbReference type="Pfam" id="PF01978">
    <property type="entry name" value="TrmB"/>
    <property type="match status" value="1"/>
</dbReference>
<organism evidence="2 3">
    <name type="scientific">Archaeoglobus fulgidus DSM 8774</name>
    <dbReference type="NCBI Taxonomy" id="1344584"/>
    <lineage>
        <taxon>Archaea</taxon>
        <taxon>Methanobacteriati</taxon>
        <taxon>Methanobacteriota</taxon>
        <taxon>Archaeoglobi</taxon>
        <taxon>Archaeoglobales</taxon>
        <taxon>Archaeoglobaceae</taxon>
        <taxon>Archaeoglobus</taxon>
    </lineage>
</organism>
<dbReference type="InterPro" id="IPR036390">
    <property type="entry name" value="WH_DNA-bd_sf"/>
</dbReference>
<name>A0A075WJW8_ARCFL</name>
<evidence type="ECO:0000259" key="1">
    <source>
        <dbReference type="Pfam" id="PF01978"/>
    </source>
</evidence>
<proteinExistence type="predicted"/>
<evidence type="ECO:0000313" key="3">
    <source>
        <dbReference type="Proteomes" id="UP000028501"/>
    </source>
</evidence>
<feature type="domain" description="Transcription regulator TrmB N-terminal" evidence="1">
    <location>
        <begin position="8"/>
        <end position="74"/>
    </location>
</feature>
<sequence length="247" mass="28223">MNQLLKTLRDFGLSSYEASAYVALVSSGETTAREVSRKAGIPRTKVYEVLNRLVEKGFAEVQPGSPAIFRAIEPAKIAARMQRDFNERLGKMLKAFEELKMDEKSESKLVWISRGRWAVENRLREFLRENDKVMVFCITENFASVLSEVRGEHRVLLYQKFRVPENIREFRVLDLGRIKKAKDGFVARFAEIIEGTEAGKPEILIISEGSSILALSHGEEYLALSIHLPLIVALQKRMFDTLYESYC</sequence>
<dbReference type="Proteomes" id="UP000028501">
    <property type="component" value="Chromosome"/>
</dbReference>